<name>A0A4R0NRK2_9SPHI</name>
<evidence type="ECO:0000256" key="1">
    <source>
        <dbReference type="SAM" id="MobiDB-lite"/>
    </source>
</evidence>
<dbReference type="GO" id="GO:0003677">
    <property type="term" value="F:DNA binding"/>
    <property type="evidence" value="ECO:0007669"/>
    <property type="project" value="InterPro"/>
</dbReference>
<dbReference type="SMART" id="SM00530">
    <property type="entry name" value="HTH_XRE"/>
    <property type="match status" value="1"/>
</dbReference>
<dbReference type="EMBL" id="SJSL01000001">
    <property type="protein sequence ID" value="TCD03496.1"/>
    <property type="molecule type" value="Genomic_DNA"/>
</dbReference>
<dbReference type="CDD" id="cd00093">
    <property type="entry name" value="HTH_XRE"/>
    <property type="match status" value="1"/>
</dbReference>
<feature type="domain" description="HTH cro/C1-type" evidence="2">
    <location>
        <begin position="23"/>
        <end position="75"/>
    </location>
</feature>
<feature type="region of interest" description="Disordered" evidence="1">
    <location>
        <begin position="94"/>
        <end position="114"/>
    </location>
</feature>
<gene>
    <name evidence="3" type="ORF">EZ437_05895</name>
</gene>
<keyword evidence="4" id="KW-1185">Reference proteome</keyword>
<reference evidence="3 4" key="1">
    <citation type="submission" date="2019-02" db="EMBL/GenBank/DDBJ databases">
        <title>Pedobacter sp. RP-1-14 sp. nov., isolated from Arctic soil.</title>
        <authorList>
            <person name="Dahal R.H."/>
        </authorList>
    </citation>
    <scope>NUCLEOTIDE SEQUENCE [LARGE SCALE GENOMIC DNA]</scope>
    <source>
        <strain evidence="3 4">RP-1-14</strain>
    </source>
</reference>
<dbReference type="RefSeq" id="WP_131594175.1">
    <property type="nucleotide sequence ID" value="NZ_SJSL01000001.1"/>
</dbReference>
<dbReference type="Proteomes" id="UP000293347">
    <property type="component" value="Unassembled WGS sequence"/>
</dbReference>
<dbReference type="SUPFAM" id="SSF47413">
    <property type="entry name" value="lambda repressor-like DNA-binding domains"/>
    <property type="match status" value="1"/>
</dbReference>
<dbReference type="Gene3D" id="1.10.260.40">
    <property type="entry name" value="lambda repressor-like DNA-binding domains"/>
    <property type="match status" value="1"/>
</dbReference>
<dbReference type="PROSITE" id="PS50943">
    <property type="entry name" value="HTH_CROC1"/>
    <property type="match status" value="1"/>
</dbReference>
<dbReference type="InterPro" id="IPR001387">
    <property type="entry name" value="Cro/C1-type_HTH"/>
</dbReference>
<organism evidence="3 4">
    <name type="scientific">Pedobacter psychroterrae</name>
    <dbReference type="NCBI Taxonomy" id="2530453"/>
    <lineage>
        <taxon>Bacteria</taxon>
        <taxon>Pseudomonadati</taxon>
        <taxon>Bacteroidota</taxon>
        <taxon>Sphingobacteriia</taxon>
        <taxon>Sphingobacteriales</taxon>
        <taxon>Sphingobacteriaceae</taxon>
        <taxon>Pedobacter</taxon>
    </lineage>
</organism>
<dbReference type="Pfam" id="PF01381">
    <property type="entry name" value="HTH_3"/>
    <property type="match status" value="1"/>
</dbReference>
<proteinExistence type="predicted"/>
<dbReference type="AlphaFoldDB" id="A0A4R0NRK2"/>
<dbReference type="InterPro" id="IPR010982">
    <property type="entry name" value="Lambda_DNA-bd_dom_sf"/>
</dbReference>
<evidence type="ECO:0000259" key="2">
    <source>
        <dbReference type="PROSITE" id="PS50943"/>
    </source>
</evidence>
<comment type="caution">
    <text evidence="3">The sequence shown here is derived from an EMBL/GenBank/DDBJ whole genome shotgun (WGS) entry which is preliminary data.</text>
</comment>
<evidence type="ECO:0000313" key="4">
    <source>
        <dbReference type="Proteomes" id="UP000293347"/>
    </source>
</evidence>
<dbReference type="OrthoDB" id="8690238at2"/>
<sequence length="114" mass="13228">MNDISYMNANSDISILKQIGEFIKEKRVEQNINQDSLARGAVISRSTLSLIERGESISLLNLIKILRMLDALYVLDRFKIEPQISPMLLAKEEHKKRKRAFRAKENPEEEELGW</sequence>
<evidence type="ECO:0000313" key="3">
    <source>
        <dbReference type="EMBL" id="TCD03496.1"/>
    </source>
</evidence>
<protein>
    <submittedName>
        <fullName evidence="3">XRE family transcriptional regulator</fullName>
    </submittedName>
</protein>
<accession>A0A4R0NRK2</accession>